<comment type="caution">
    <text evidence="1">The sequence shown here is derived from an EMBL/GenBank/DDBJ whole genome shotgun (WGS) entry which is preliminary data.</text>
</comment>
<reference evidence="1 2" key="1">
    <citation type="submission" date="2024-01" db="EMBL/GenBank/DDBJ databases">
        <title>The genome of the rayed Mediterranean limpet Patella caerulea (Linnaeus, 1758).</title>
        <authorList>
            <person name="Anh-Thu Weber A."/>
            <person name="Halstead-Nussloch G."/>
        </authorList>
    </citation>
    <scope>NUCLEOTIDE SEQUENCE [LARGE SCALE GENOMIC DNA]</scope>
    <source>
        <strain evidence="1">AATW-2023a</strain>
        <tissue evidence="1">Whole specimen</tissue>
    </source>
</reference>
<keyword evidence="2" id="KW-1185">Reference proteome</keyword>
<organism evidence="1 2">
    <name type="scientific">Patella caerulea</name>
    <name type="common">Rayed Mediterranean limpet</name>
    <dbReference type="NCBI Taxonomy" id="87958"/>
    <lineage>
        <taxon>Eukaryota</taxon>
        <taxon>Metazoa</taxon>
        <taxon>Spiralia</taxon>
        <taxon>Lophotrochozoa</taxon>
        <taxon>Mollusca</taxon>
        <taxon>Gastropoda</taxon>
        <taxon>Patellogastropoda</taxon>
        <taxon>Patelloidea</taxon>
        <taxon>Patellidae</taxon>
        <taxon>Patella</taxon>
    </lineage>
</organism>
<name>A0AAN8JT72_PATCE</name>
<evidence type="ECO:0000313" key="1">
    <source>
        <dbReference type="EMBL" id="KAK6179573.1"/>
    </source>
</evidence>
<dbReference type="Proteomes" id="UP001347796">
    <property type="component" value="Unassembled WGS sequence"/>
</dbReference>
<dbReference type="EMBL" id="JAZGQO010000008">
    <property type="protein sequence ID" value="KAK6179573.1"/>
    <property type="molecule type" value="Genomic_DNA"/>
</dbReference>
<evidence type="ECO:0000313" key="2">
    <source>
        <dbReference type="Proteomes" id="UP001347796"/>
    </source>
</evidence>
<sequence length="204" mass="23708">MLQYGPTISGLHPVQVPVILSQPPIQSSEQGYWQLRPKNPCLHALHSPLSRSQCDSIHSVIERAINRKPIYSPQNYADKIREARPKQPYEVEFLTHEFFKEYSKLKYYNSIRPGTRTGEPVVTDLRVIRYNPDGVIEYKLNYGVEFSPLPRRAKIGEPSPLDEVPQLHEDPLPIKKKKYGHLQELKVVIPKDYHTFYDNLPHEN</sequence>
<protein>
    <submittedName>
        <fullName evidence="1">Uncharacterized protein</fullName>
    </submittedName>
</protein>
<proteinExistence type="predicted"/>
<accession>A0AAN8JT72</accession>
<gene>
    <name evidence="1" type="ORF">SNE40_011900</name>
</gene>
<dbReference type="AlphaFoldDB" id="A0AAN8JT72"/>